<comment type="caution">
    <text evidence="1">The sequence shown here is derived from an EMBL/GenBank/DDBJ whole genome shotgun (WGS) entry which is preliminary data.</text>
</comment>
<dbReference type="EMBL" id="JBJURJ010000004">
    <property type="protein sequence ID" value="MFM9328316.1"/>
    <property type="molecule type" value="Genomic_DNA"/>
</dbReference>
<name>A0ACC7NW59_9BACL</name>
<reference evidence="1" key="1">
    <citation type="submission" date="2024-12" db="EMBL/GenBank/DDBJ databases">
        <authorList>
            <person name="Wu N."/>
        </authorList>
    </citation>
    <scope>NUCLEOTIDE SEQUENCE</scope>
    <source>
        <strain evidence="1">P15</strain>
    </source>
</reference>
<proteinExistence type="predicted"/>
<keyword evidence="2" id="KW-1185">Reference proteome</keyword>
<gene>
    <name evidence="1" type="ORF">ACI1P1_08470</name>
</gene>
<evidence type="ECO:0000313" key="2">
    <source>
        <dbReference type="Proteomes" id="UP001631969"/>
    </source>
</evidence>
<protein>
    <submittedName>
        <fullName evidence="1">Uncharacterized protein</fullName>
    </submittedName>
</protein>
<organism evidence="1 2">
    <name type="scientific">Paenibacillus mesotrionivorans</name>
    <dbReference type="NCBI Taxonomy" id="3160968"/>
    <lineage>
        <taxon>Bacteria</taxon>
        <taxon>Bacillati</taxon>
        <taxon>Bacillota</taxon>
        <taxon>Bacilli</taxon>
        <taxon>Bacillales</taxon>
        <taxon>Paenibacillaceae</taxon>
        <taxon>Paenibacillus</taxon>
    </lineage>
</organism>
<dbReference type="Proteomes" id="UP001631969">
    <property type="component" value="Unassembled WGS sequence"/>
</dbReference>
<evidence type="ECO:0000313" key="1">
    <source>
        <dbReference type="EMBL" id="MFM9328316.1"/>
    </source>
</evidence>
<sequence length="62" mass="6592">MKMILDLDHIVRELGISQDAFSQWKAANLESASASGSAAWSVLEESGFNGKGYSKAADLMTG</sequence>
<accession>A0ACC7NW59</accession>